<dbReference type="PANTHER" id="PTHR42788:SF13">
    <property type="entry name" value="ALIPHATIC SULFONATES IMPORT ATP-BINDING PROTEIN SSUB"/>
    <property type="match status" value="1"/>
</dbReference>
<evidence type="ECO:0000313" key="5">
    <source>
        <dbReference type="EMBL" id="AGL03302.1"/>
    </source>
</evidence>
<dbReference type="RefSeq" id="WP_006523791.1">
    <property type="nucleotide sequence ID" value="NC_021184.1"/>
</dbReference>
<keyword evidence="3" id="KW-0067">ATP-binding</keyword>
<organism evidence="5 6">
    <name type="scientific">Desulfoscipio gibsoniae DSM 7213</name>
    <dbReference type="NCBI Taxonomy" id="767817"/>
    <lineage>
        <taxon>Bacteria</taxon>
        <taxon>Bacillati</taxon>
        <taxon>Bacillota</taxon>
        <taxon>Clostridia</taxon>
        <taxon>Eubacteriales</taxon>
        <taxon>Desulfallaceae</taxon>
        <taxon>Desulfoscipio</taxon>
    </lineage>
</organism>
<dbReference type="EMBL" id="CP003273">
    <property type="protein sequence ID" value="AGL03302.1"/>
    <property type="molecule type" value="Genomic_DNA"/>
</dbReference>
<dbReference type="SMART" id="SM00382">
    <property type="entry name" value="AAA"/>
    <property type="match status" value="1"/>
</dbReference>
<keyword evidence="6" id="KW-1185">Reference proteome</keyword>
<dbReference type="Proteomes" id="UP000013520">
    <property type="component" value="Chromosome"/>
</dbReference>
<proteinExistence type="predicted"/>
<dbReference type="GO" id="GO:0016887">
    <property type="term" value="F:ATP hydrolysis activity"/>
    <property type="evidence" value="ECO:0007669"/>
    <property type="project" value="InterPro"/>
</dbReference>
<evidence type="ECO:0000256" key="2">
    <source>
        <dbReference type="ARBA" id="ARBA00022741"/>
    </source>
</evidence>
<dbReference type="KEGG" id="dgi:Desgi_4026"/>
<dbReference type="PANTHER" id="PTHR42788">
    <property type="entry name" value="TAURINE IMPORT ATP-BINDING PROTEIN-RELATED"/>
    <property type="match status" value="1"/>
</dbReference>
<sequence length="250" mass="28029">MAGVKIQKLCKTFWINGQEINALSDINLTIEDGTFVTLVGKSGSGKTTLLKLICGLEKSTRGNISFPPPDKSINCQPERVSIVFQEPRLMPWLTVEQNMAFPLIKEKNRERVAKTVNHYLDLLSLMEFKDAYPAQISGGMAQRTALGRTLCYDPDVILMDEPLGALDAFTRKKLQADLINIFLLQKKTIVFVTHDVDEAVLLGQRVVIFEAGKIVEHMPVNLGYPRNPLSRNFLNVKKKILSLIVGENFN</sequence>
<keyword evidence="2" id="KW-0547">Nucleotide-binding</keyword>
<dbReference type="CDD" id="cd03293">
    <property type="entry name" value="ABC_NrtD_SsuB_transporters"/>
    <property type="match status" value="1"/>
</dbReference>
<dbReference type="SUPFAM" id="SSF52540">
    <property type="entry name" value="P-loop containing nucleoside triphosphate hydrolases"/>
    <property type="match status" value="1"/>
</dbReference>
<keyword evidence="1" id="KW-0813">Transport</keyword>
<name>R4KP12_9FIRM</name>
<dbReference type="GO" id="GO:0005524">
    <property type="term" value="F:ATP binding"/>
    <property type="evidence" value="ECO:0007669"/>
    <property type="project" value="UniProtKB-KW"/>
</dbReference>
<evidence type="ECO:0000259" key="4">
    <source>
        <dbReference type="PROSITE" id="PS50893"/>
    </source>
</evidence>
<evidence type="ECO:0000256" key="1">
    <source>
        <dbReference type="ARBA" id="ARBA00022448"/>
    </source>
</evidence>
<dbReference type="Pfam" id="PF00005">
    <property type="entry name" value="ABC_tran"/>
    <property type="match status" value="1"/>
</dbReference>
<dbReference type="PROSITE" id="PS50893">
    <property type="entry name" value="ABC_TRANSPORTER_2"/>
    <property type="match status" value="1"/>
</dbReference>
<dbReference type="InterPro" id="IPR003439">
    <property type="entry name" value="ABC_transporter-like_ATP-bd"/>
</dbReference>
<dbReference type="InterPro" id="IPR003593">
    <property type="entry name" value="AAA+_ATPase"/>
</dbReference>
<evidence type="ECO:0000313" key="6">
    <source>
        <dbReference type="Proteomes" id="UP000013520"/>
    </source>
</evidence>
<dbReference type="HOGENOM" id="CLU_000604_1_22_9"/>
<dbReference type="Gene3D" id="3.40.50.300">
    <property type="entry name" value="P-loop containing nucleotide triphosphate hydrolases"/>
    <property type="match status" value="1"/>
</dbReference>
<feature type="domain" description="ABC transporter" evidence="4">
    <location>
        <begin position="4"/>
        <end position="236"/>
    </location>
</feature>
<dbReference type="STRING" id="767817.Desgi_4026"/>
<dbReference type="InterPro" id="IPR027417">
    <property type="entry name" value="P-loop_NTPase"/>
</dbReference>
<dbReference type="InterPro" id="IPR050166">
    <property type="entry name" value="ABC_transporter_ATP-bind"/>
</dbReference>
<accession>R4KP12</accession>
<protein>
    <submittedName>
        <fullName evidence="5">ABC-type nitrate/sulfonate/bicarbonate transport system, ATPase component</fullName>
    </submittedName>
</protein>
<dbReference type="OrthoDB" id="9801958at2"/>
<reference evidence="5 6" key="1">
    <citation type="submission" date="2012-01" db="EMBL/GenBank/DDBJ databases">
        <title>Complete sequence of Desulfotomaculum gibsoniae DSM 7213.</title>
        <authorList>
            <consortium name="US DOE Joint Genome Institute"/>
            <person name="Lucas S."/>
            <person name="Han J."/>
            <person name="Lapidus A."/>
            <person name="Cheng J.-F."/>
            <person name="Goodwin L."/>
            <person name="Pitluck S."/>
            <person name="Peters L."/>
            <person name="Ovchinnikova G."/>
            <person name="Teshima H."/>
            <person name="Detter J.C."/>
            <person name="Han C."/>
            <person name="Tapia R."/>
            <person name="Land M."/>
            <person name="Hauser L."/>
            <person name="Kyrpides N."/>
            <person name="Ivanova N."/>
            <person name="Pagani I."/>
            <person name="Parshina S."/>
            <person name="Plugge C."/>
            <person name="Muyzer G."/>
            <person name="Kuever J."/>
            <person name="Ivanova A."/>
            <person name="Nazina T."/>
            <person name="Klenk H.-P."/>
            <person name="Brambilla E."/>
            <person name="Spring S."/>
            <person name="Stams A.F."/>
            <person name="Woyke T."/>
        </authorList>
    </citation>
    <scope>NUCLEOTIDE SEQUENCE [LARGE SCALE GENOMIC DNA]</scope>
    <source>
        <strain evidence="5 6">DSM 7213</strain>
    </source>
</reference>
<evidence type="ECO:0000256" key="3">
    <source>
        <dbReference type="ARBA" id="ARBA00022840"/>
    </source>
</evidence>
<dbReference type="AlphaFoldDB" id="R4KP12"/>
<dbReference type="eggNOG" id="COG1116">
    <property type="taxonomic scope" value="Bacteria"/>
</dbReference>
<gene>
    <name evidence="5" type="ORF">Desgi_4026</name>
</gene>